<dbReference type="CDD" id="cd02440">
    <property type="entry name" value="AdoMet_MTases"/>
    <property type="match status" value="1"/>
</dbReference>
<feature type="active site" description="Proton acceptor" evidence="4 5">
    <location>
        <position position="411"/>
    </location>
</feature>
<feature type="transmembrane region" description="Helical" evidence="4">
    <location>
        <begin position="72"/>
        <end position="93"/>
    </location>
</feature>
<dbReference type="NCBIfam" id="NF002956">
    <property type="entry name" value="PRK03612.1"/>
    <property type="match status" value="1"/>
</dbReference>
<feature type="domain" description="PABS" evidence="7">
    <location>
        <begin position="256"/>
        <end position="502"/>
    </location>
</feature>
<feature type="binding site" evidence="4">
    <location>
        <position position="284"/>
    </location>
    <ligand>
        <name>S-methyl-5'-thioadenosine</name>
        <dbReference type="ChEBI" id="CHEBI:17509"/>
    </ligand>
</feature>
<dbReference type="InterPro" id="IPR029063">
    <property type="entry name" value="SAM-dependent_MTases_sf"/>
</dbReference>
<keyword evidence="4" id="KW-1133">Transmembrane helix</keyword>
<keyword evidence="3 4" id="KW-0620">Polyamine biosynthesis</keyword>
<feature type="transmembrane region" description="Helical" evidence="4">
    <location>
        <begin position="40"/>
        <end position="66"/>
    </location>
</feature>
<dbReference type="RefSeq" id="WP_345619473.1">
    <property type="nucleotide sequence ID" value="NZ_BAABIG010000022.1"/>
</dbReference>
<dbReference type="PROSITE" id="PS01330">
    <property type="entry name" value="PABS_1"/>
    <property type="match status" value="1"/>
</dbReference>
<dbReference type="Proteomes" id="UP001501265">
    <property type="component" value="Unassembled WGS sequence"/>
</dbReference>
<evidence type="ECO:0000259" key="7">
    <source>
        <dbReference type="PROSITE" id="PS51006"/>
    </source>
</evidence>
<organism evidence="8 9">
    <name type="scientific">Streptomyces ziwulingensis</name>
    <dbReference type="NCBI Taxonomy" id="1045501"/>
    <lineage>
        <taxon>Bacteria</taxon>
        <taxon>Bacillati</taxon>
        <taxon>Actinomycetota</taxon>
        <taxon>Actinomycetes</taxon>
        <taxon>Kitasatosporales</taxon>
        <taxon>Streptomycetaceae</taxon>
        <taxon>Streptomyces</taxon>
    </lineage>
</organism>
<evidence type="ECO:0000313" key="9">
    <source>
        <dbReference type="Proteomes" id="UP001501265"/>
    </source>
</evidence>
<feature type="binding site" evidence="4">
    <location>
        <begin position="392"/>
        <end position="393"/>
    </location>
    <ligand>
        <name>S-methyl-5'-thioadenosine</name>
        <dbReference type="ChEBI" id="CHEBI:17509"/>
    </ligand>
</feature>
<comment type="subcellular location">
    <subcellularLocation>
        <location evidence="4">Cell membrane</location>
        <topology evidence="4">Multi-pass membrane protein</topology>
    </subcellularLocation>
</comment>
<evidence type="ECO:0000256" key="6">
    <source>
        <dbReference type="SAM" id="MobiDB-lite"/>
    </source>
</evidence>
<comment type="caution">
    <text evidence="8">The sequence shown here is derived from an EMBL/GenBank/DDBJ whole genome shotgun (WGS) entry which is preliminary data.</text>
</comment>
<dbReference type="Pfam" id="PF01564">
    <property type="entry name" value="Spermine_synth"/>
    <property type="match status" value="1"/>
</dbReference>
<keyword evidence="4" id="KW-0812">Transmembrane</keyword>
<comment type="subunit">
    <text evidence="4">Homodimer or homotetramer.</text>
</comment>
<feature type="transmembrane region" description="Helical" evidence="4">
    <location>
        <begin position="241"/>
        <end position="259"/>
    </location>
</feature>
<evidence type="ECO:0000313" key="8">
    <source>
        <dbReference type="EMBL" id="GAA4796953.1"/>
    </source>
</evidence>
<dbReference type="EMBL" id="BAABIG010000022">
    <property type="protein sequence ID" value="GAA4796953.1"/>
    <property type="molecule type" value="Genomic_DNA"/>
</dbReference>
<feature type="transmembrane region" description="Helical" evidence="4">
    <location>
        <begin position="210"/>
        <end position="229"/>
    </location>
</feature>
<feature type="transmembrane region" description="Helical" evidence="4">
    <location>
        <begin position="183"/>
        <end position="204"/>
    </location>
</feature>
<keyword evidence="4" id="KW-0745">Spermidine biosynthesis</keyword>
<dbReference type="Gene3D" id="3.40.50.150">
    <property type="entry name" value="Vaccinia Virus protein VP39"/>
    <property type="match status" value="1"/>
</dbReference>
<dbReference type="EC" id="2.5.1.16" evidence="4"/>
<gene>
    <name evidence="4" type="primary">speE</name>
    <name evidence="8" type="ORF">GCM10023220_24980</name>
</gene>
<comment type="function">
    <text evidence="4">Catalyzes the irreversible transfer of a propylamine group from the amino donor S-adenosylmethioninamine (decarboxy-AdoMet) to putrescine (1,4-diaminobutane) to yield spermidine.</text>
</comment>
<feature type="transmembrane region" description="Helical" evidence="4">
    <location>
        <begin position="105"/>
        <end position="130"/>
    </location>
</feature>
<feature type="binding site" evidence="4">
    <location>
        <position position="358"/>
    </location>
    <ligand>
        <name>S-methyl-5'-thioadenosine</name>
        <dbReference type="ChEBI" id="CHEBI:17509"/>
    </ligand>
</feature>
<feature type="binding site" evidence="4">
    <location>
        <position position="316"/>
    </location>
    <ligand>
        <name>spermidine</name>
        <dbReference type="ChEBI" id="CHEBI:57834"/>
    </ligand>
</feature>
<evidence type="ECO:0000256" key="3">
    <source>
        <dbReference type="ARBA" id="ARBA00023115"/>
    </source>
</evidence>
<keyword evidence="9" id="KW-1185">Reference proteome</keyword>
<dbReference type="NCBIfam" id="NF037959">
    <property type="entry name" value="MFS_SpdSyn"/>
    <property type="match status" value="1"/>
</dbReference>
<dbReference type="PANTHER" id="PTHR43317">
    <property type="entry name" value="THERMOSPERMINE SYNTHASE ACAULIS5"/>
    <property type="match status" value="1"/>
</dbReference>
<keyword evidence="2 4" id="KW-0808">Transferase</keyword>
<keyword evidence="4" id="KW-0472">Membrane</keyword>
<dbReference type="InterPro" id="IPR036259">
    <property type="entry name" value="MFS_trans_sf"/>
</dbReference>
<feature type="region of interest" description="Disordered" evidence="6">
    <location>
        <begin position="1"/>
        <end position="29"/>
    </location>
</feature>
<comment type="similarity">
    <text evidence="1 4">Belongs to the spermidine/spermine synthase family.</text>
</comment>
<dbReference type="PANTHER" id="PTHR43317:SF1">
    <property type="entry name" value="THERMOSPERMINE SYNTHASE ACAULIS5"/>
    <property type="match status" value="1"/>
</dbReference>
<proteinExistence type="inferred from homology"/>
<dbReference type="InterPro" id="IPR030374">
    <property type="entry name" value="PABS"/>
</dbReference>
<comment type="pathway">
    <text evidence="4">Amine and polyamine biosynthesis; spermidine biosynthesis; spermidine from putrescine: step 1/1.</text>
</comment>
<dbReference type="InterPro" id="IPR001045">
    <property type="entry name" value="Spermi_synthase"/>
</dbReference>
<accession>A0ABP9BKJ8</accession>
<protein>
    <recommendedName>
        <fullName evidence="4">Polyamine aminopropyltransferase</fullName>
    </recommendedName>
    <alternativeName>
        <fullName evidence="4">Putrescine aminopropyltransferase</fullName>
        <shortName evidence="4">PAPT</shortName>
    </alternativeName>
    <alternativeName>
        <fullName evidence="4">Spermidine synthase</fullName>
        <shortName evidence="4">SPDS</shortName>
        <shortName evidence="4">SPDSY</shortName>
        <ecNumber evidence="4">2.5.1.16</ecNumber>
    </alternativeName>
</protein>
<comment type="caution">
    <text evidence="4">Lacks conserved residue(s) required for the propagation of feature annotation.</text>
</comment>
<feature type="binding site" evidence="4">
    <location>
        <position position="338"/>
    </location>
    <ligand>
        <name>spermidine</name>
        <dbReference type="ChEBI" id="CHEBI:57834"/>
    </ligand>
</feature>
<keyword evidence="4" id="KW-1003">Cell membrane</keyword>
<reference evidence="9" key="1">
    <citation type="journal article" date="2019" name="Int. J. Syst. Evol. Microbiol.">
        <title>The Global Catalogue of Microorganisms (GCM) 10K type strain sequencing project: providing services to taxonomists for standard genome sequencing and annotation.</title>
        <authorList>
            <consortium name="The Broad Institute Genomics Platform"/>
            <consortium name="The Broad Institute Genome Sequencing Center for Infectious Disease"/>
            <person name="Wu L."/>
            <person name="Ma J."/>
        </authorList>
    </citation>
    <scope>NUCLEOTIDE SEQUENCE [LARGE SCALE GENOMIC DNA]</scope>
    <source>
        <strain evidence="9">JCM 18081</strain>
    </source>
</reference>
<dbReference type="SUPFAM" id="SSF103473">
    <property type="entry name" value="MFS general substrate transporter"/>
    <property type="match status" value="1"/>
</dbReference>
<evidence type="ECO:0000256" key="1">
    <source>
        <dbReference type="ARBA" id="ARBA00007867"/>
    </source>
</evidence>
<dbReference type="PROSITE" id="PS51006">
    <property type="entry name" value="PABS_2"/>
    <property type="match status" value="1"/>
</dbReference>
<feature type="transmembrane region" description="Helical" evidence="4">
    <location>
        <begin position="142"/>
        <end position="162"/>
    </location>
</feature>
<evidence type="ECO:0000256" key="4">
    <source>
        <dbReference type="HAMAP-Rule" id="MF_00198"/>
    </source>
</evidence>
<dbReference type="SUPFAM" id="SSF53335">
    <property type="entry name" value="S-adenosyl-L-methionine-dependent methyltransferases"/>
    <property type="match status" value="1"/>
</dbReference>
<evidence type="ECO:0000256" key="5">
    <source>
        <dbReference type="PROSITE-ProRule" id="PRU00354"/>
    </source>
</evidence>
<comment type="catalytic activity">
    <reaction evidence="4">
        <text>S-adenosyl 3-(methylsulfanyl)propylamine + putrescine = S-methyl-5'-thioadenosine + spermidine + H(+)</text>
        <dbReference type="Rhea" id="RHEA:12721"/>
        <dbReference type="ChEBI" id="CHEBI:15378"/>
        <dbReference type="ChEBI" id="CHEBI:17509"/>
        <dbReference type="ChEBI" id="CHEBI:57443"/>
        <dbReference type="ChEBI" id="CHEBI:57834"/>
        <dbReference type="ChEBI" id="CHEBI:326268"/>
        <dbReference type="EC" id="2.5.1.16"/>
    </reaction>
</comment>
<name>A0ABP9BKJ8_9ACTN</name>
<evidence type="ECO:0000256" key="2">
    <source>
        <dbReference type="ARBA" id="ARBA00022679"/>
    </source>
</evidence>
<dbReference type="HAMAP" id="MF_00198">
    <property type="entry name" value="Spermidine_synth"/>
    <property type="match status" value="1"/>
</dbReference>
<sequence length="561" mass="59123">MIEPRAPAPPGSPPPWDGPRGPDPAPAPARLPVRPGTGRFLVLAGVFVCAACGLVYELELVALASYLMGDSVTQASVVLSVMVFAMGIGSLAAKRLRRLGAAGFGAIETALALVGGCSAMVLYAVFAWTGDWGGLWVQGPRFLLVAFSLAIGLLIGAEVPLLMELIQRIRRQDAGGAVADLFAADYTGSLVGGLAFPFLLLPFFGQLEGALLTGTVNAVVGAALVLGLFRRDLSRRARWLLLVANVVVVGLLASAAVLVDDFERAARHAVYGPDVRVAEQTAVQEVVLVGGTGGRPLDLYLDGRLRVAGSDERRYHETLVHPAMAGTHARVLILGGGDGLAAREVLRHPGVRRVDLVELDPRLVTLGRRDPGLSALNEHAYADPRLRVRTDDAFGRLRLAPVAEYDVVISDLPDPRLTASTKLYSQEFYGLARRVLAPGGRLVVHAGPTSARPSRFWTVESTLRAAGLRTAAYRVRGPGTAPGTHADTGTGTGTDAGTAAGHAPADWGFVLAARTPPVPRLDPAGPRPGTLTPDTLDRAVRDAAATRVRDLPPSTLVHPRY</sequence>
<dbReference type="InterPro" id="IPR030373">
    <property type="entry name" value="PABS_CS"/>
</dbReference>